<organism evidence="1 2">
    <name type="scientific">Portunus trituberculatus</name>
    <name type="common">Swimming crab</name>
    <name type="synonym">Neptunus trituberculatus</name>
    <dbReference type="NCBI Taxonomy" id="210409"/>
    <lineage>
        <taxon>Eukaryota</taxon>
        <taxon>Metazoa</taxon>
        <taxon>Ecdysozoa</taxon>
        <taxon>Arthropoda</taxon>
        <taxon>Crustacea</taxon>
        <taxon>Multicrustacea</taxon>
        <taxon>Malacostraca</taxon>
        <taxon>Eumalacostraca</taxon>
        <taxon>Eucarida</taxon>
        <taxon>Decapoda</taxon>
        <taxon>Pleocyemata</taxon>
        <taxon>Brachyura</taxon>
        <taxon>Eubrachyura</taxon>
        <taxon>Portunoidea</taxon>
        <taxon>Portunidae</taxon>
        <taxon>Portuninae</taxon>
        <taxon>Portunus</taxon>
    </lineage>
</organism>
<dbReference type="Proteomes" id="UP000324222">
    <property type="component" value="Unassembled WGS sequence"/>
</dbReference>
<accession>A0A5B7IL06</accession>
<comment type="caution">
    <text evidence="1">The sequence shown here is derived from an EMBL/GenBank/DDBJ whole genome shotgun (WGS) entry which is preliminary data.</text>
</comment>
<dbReference type="AlphaFoldDB" id="A0A5B7IL06"/>
<dbReference type="EMBL" id="VSRR010061300">
    <property type="protein sequence ID" value="MPC83025.1"/>
    <property type="molecule type" value="Genomic_DNA"/>
</dbReference>
<gene>
    <name evidence="1" type="ORF">E2C01_077714</name>
</gene>
<protein>
    <submittedName>
        <fullName evidence="1">Uncharacterized protein</fullName>
    </submittedName>
</protein>
<evidence type="ECO:0000313" key="1">
    <source>
        <dbReference type="EMBL" id="MPC83025.1"/>
    </source>
</evidence>
<name>A0A5B7IL06_PORTR</name>
<sequence>MNKVSTLITEEALLRALVIITVAFRNSGGEGAKGFCRRLCPVVAGRIEKGGRQTERGVASEVRRRAVCLLSGVEAAVRFGCERAVPPSPRPGSE</sequence>
<evidence type="ECO:0000313" key="2">
    <source>
        <dbReference type="Proteomes" id="UP000324222"/>
    </source>
</evidence>
<keyword evidence="2" id="KW-1185">Reference proteome</keyword>
<reference evidence="1 2" key="1">
    <citation type="submission" date="2019-05" db="EMBL/GenBank/DDBJ databases">
        <title>Another draft genome of Portunus trituberculatus and its Hox gene families provides insights of decapod evolution.</title>
        <authorList>
            <person name="Jeong J.-H."/>
            <person name="Song I."/>
            <person name="Kim S."/>
            <person name="Choi T."/>
            <person name="Kim D."/>
            <person name="Ryu S."/>
            <person name="Kim W."/>
        </authorList>
    </citation>
    <scope>NUCLEOTIDE SEQUENCE [LARGE SCALE GENOMIC DNA]</scope>
    <source>
        <tissue evidence="1">Muscle</tissue>
    </source>
</reference>
<proteinExistence type="predicted"/>